<dbReference type="InterPro" id="IPR052546">
    <property type="entry name" value="Transposase_8_domain"/>
</dbReference>
<dbReference type="PANTHER" id="PTHR33609:SF1">
    <property type="entry name" value="TRANSPOSASE"/>
    <property type="match status" value="1"/>
</dbReference>
<sequence length="77" mass="8978">MVTILREADKAPVTEVAKKHGLSEQTIYSWRKHYGVLDADEVKKLRQMAQENARLKKLLAERDLEIEVMKEIAAKKW</sequence>
<dbReference type="Proteomes" id="UP000587070">
    <property type="component" value="Unassembled WGS sequence"/>
</dbReference>
<dbReference type="SUPFAM" id="SSF46689">
    <property type="entry name" value="Homeodomain-like"/>
    <property type="match status" value="1"/>
</dbReference>
<evidence type="ECO:0000313" key="1">
    <source>
        <dbReference type="EMBL" id="MBB4249188.1"/>
    </source>
</evidence>
<comment type="caution">
    <text evidence="1">The sequence shown here is derived from an EMBL/GenBank/DDBJ whole genome shotgun (WGS) entry which is preliminary data.</text>
</comment>
<dbReference type="InterPro" id="IPR009057">
    <property type="entry name" value="Homeodomain-like_sf"/>
</dbReference>
<protein>
    <submittedName>
        <fullName evidence="1">Putative transposase</fullName>
    </submittedName>
</protein>
<keyword evidence="2" id="KW-1185">Reference proteome</keyword>
<name>A0A840GEX8_RHOTE</name>
<dbReference type="GO" id="GO:0006313">
    <property type="term" value="P:DNA transposition"/>
    <property type="evidence" value="ECO:0007669"/>
    <property type="project" value="InterPro"/>
</dbReference>
<dbReference type="PANTHER" id="PTHR33609">
    <property type="entry name" value="LOW CALCIUM RESPONSE LOCUS PROTEIN S"/>
    <property type="match status" value="1"/>
</dbReference>
<dbReference type="EMBL" id="JACIGE010000025">
    <property type="protein sequence ID" value="MBB4249188.1"/>
    <property type="molecule type" value="Genomic_DNA"/>
</dbReference>
<organism evidence="1 2">
    <name type="scientific">Rhodocyclus tenuis</name>
    <name type="common">Rhodospirillum tenue</name>
    <dbReference type="NCBI Taxonomy" id="1066"/>
    <lineage>
        <taxon>Bacteria</taxon>
        <taxon>Pseudomonadati</taxon>
        <taxon>Pseudomonadota</taxon>
        <taxon>Betaproteobacteria</taxon>
        <taxon>Rhodocyclales</taxon>
        <taxon>Rhodocyclaceae</taxon>
        <taxon>Rhodocyclus</taxon>
    </lineage>
</organism>
<dbReference type="Gene3D" id="1.10.10.60">
    <property type="entry name" value="Homeodomain-like"/>
    <property type="match status" value="1"/>
</dbReference>
<dbReference type="GO" id="GO:0003677">
    <property type="term" value="F:DNA binding"/>
    <property type="evidence" value="ECO:0007669"/>
    <property type="project" value="InterPro"/>
</dbReference>
<dbReference type="Pfam" id="PF01527">
    <property type="entry name" value="HTH_Tnp_1"/>
    <property type="match status" value="1"/>
</dbReference>
<reference evidence="1 2" key="1">
    <citation type="submission" date="2020-08" db="EMBL/GenBank/DDBJ databases">
        <title>Genome sequencing of Purple Non-Sulfur Bacteria from various extreme environments.</title>
        <authorList>
            <person name="Mayer M."/>
        </authorList>
    </citation>
    <scope>NUCLEOTIDE SEQUENCE [LARGE SCALE GENOMIC DNA]</scope>
    <source>
        <strain evidence="1 2">2761</strain>
    </source>
</reference>
<dbReference type="GO" id="GO:0004803">
    <property type="term" value="F:transposase activity"/>
    <property type="evidence" value="ECO:0007669"/>
    <property type="project" value="InterPro"/>
</dbReference>
<accession>A0A840GEX8</accession>
<dbReference type="InterPro" id="IPR002514">
    <property type="entry name" value="Transposase_8"/>
</dbReference>
<evidence type="ECO:0000313" key="2">
    <source>
        <dbReference type="Proteomes" id="UP000587070"/>
    </source>
</evidence>
<dbReference type="AlphaFoldDB" id="A0A840GEX8"/>
<proteinExistence type="predicted"/>
<gene>
    <name evidence="1" type="ORF">GGD90_003598</name>
</gene>